<feature type="domain" description="PPIase FKBP-type" evidence="8">
    <location>
        <begin position="58"/>
        <end position="152"/>
    </location>
</feature>
<dbReference type="Pfam" id="PF00254">
    <property type="entry name" value="FKBP_C"/>
    <property type="match status" value="2"/>
</dbReference>
<keyword evidence="7" id="KW-0732">Signal</keyword>
<dbReference type="InterPro" id="IPR001179">
    <property type="entry name" value="PPIase_FKBP_dom"/>
</dbReference>
<evidence type="ECO:0000256" key="7">
    <source>
        <dbReference type="SAM" id="SignalP"/>
    </source>
</evidence>
<dbReference type="EC" id="5.2.1.8" evidence="6"/>
<comment type="caution">
    <text evidence="9">The sequence shown here is derived from an EMBL/GenBank/DDBJ whole genome shotgun (WGS) entry which is preliminary data.</text>
</comment>
<dbReference type="EMBL" id="JADBEF010000001">
    <property type="protein sequence ID" value="MBE1564090.1"/>
    <property type="molecule type" value="Genomic_DNA"/>
</dbReference>
<keyword evidence="10" id="KW-1185">Reference proteome</keyword>
<keyword evidence="4 5" id="KW-0413">Isomerase</keyword>
<keyword evidence="3 5" id="KW-0697">Rotamase</keyword>
<dbReference type="Proteomes" id="UP000661607">
    <property type="component" value="Unassembled WGS sequence"/>
</dbReference>
<evidence type="ECO:0000313" key="9">
    <source>
        <dbReference type="EMBL" id="MBE1564090.1"/>
    </source>
</evidence>
<feature type="domain" description="PPIase FKBP-type" evidence="8">
    <location>
        <begin position="177"/>
        <end position="233"/>
    </location>
</feature>
<evidence type="ECO:0000256" key="5">
    <source>
        <dbReference type="PROSITE-ProRule" id="PRU00277"/>
    </source>
</evidence>
<evidence type="ECO:0000256" key="1">
    <source>
        <dbReference type="ARBA" id="ARBA00000971"/>
    </source>
</evidence>
<dbReference type="GO" id="GO:0003755">
    <property type="term" value="F:peptidyl-prolyl cis-trans isomerase activity"/>
    <property type="evidence" value="ECO:0007669"/>
    <property type="project" value="UniProtKB-EC"/>
</dbReference>
<proteinExistence type="inferred from homology"/>
<protein>
    <recommendedName>
        <fullName evidence="6">Peptidyl-prolyl cis-trans isomerase</fullName>
        <ecNumber evidence="6">5.2.1.8</ecNumber>
    </recommendedName>
</protein>
<evidence type="ECO:0000256" key="2">
    <source>
        <dbReference type="ARBA" id="ARBA00006577"/>
    </source>
</evidence>
<comment type="catalytic activity">
    <reaction evidence="1 5 6">
        <text>[protein]-peptidylproline (omega=180) = [protein]-peptidylproline (omega=0)</text>
        <dbReference type="Rhea" id="RHEA:16237"/>
        <dbReference type="Rhea" id="RHEA-COMP:10747"/>
        <dbReference type="Rhea" id="RHEA-COMP:10748"/>
        <dbReference type="ChEBI" id="CHEBI:83833"/>
        <dbReference type="ChEBI" id="CHEBI:83834"/>
        <dbReference type="EC" id="5.2.1.8"/>
    </reaction>
</comment>
<feature type="chain" id="PRO_5046974408" description="Peptidyl-prolyl cis-trans isomerase" evidence="7">
    <location>
        <begin position="19"/>
        <end position="248"/>
    </location>
</feature>
<gene>
    <name evidence="9" type="ORF">H4W81_006869</name>
</gene>
<evidence type="ECO:0000259" key="8">
    <source>
        <dbReference type="PROSITE" id="PS50059"/>
    </source>
</evidence>
<evidence type="ECO:0000256" key="4">
    <source>
        <dbReference type="ARBA" id="ARBA00023235"/>
    </source>
</evidence>
<dbReference type="Gene3D" id="3.10.50.40">
    <property type="match status" value="2"/>
</dbReference>
<dbReference type="InterPro" id="IPR046357">
    <property type="entry name" value="PPIase_dom_sf"/>
</dbReference>
<organism evidence="9 10">
    <name type="scientific">Nonomuraea africana</name>
    <dbReference type="NCBI Taxonomy" id="46171"/>
    <lineage>
        <taxon>Bacteria</taxon>
        <taxon>Bacillati</taxon>
        <taxon>Actinomycetota</taxon>
        <taxon>Actinomycetes</taxon>
        <taxon>Streptosporangiales</taxon>
        <taxon>Streptosporangiaceae</taxon>
        <taxon>Nonomuraea</taxon>
    </lineage>
</organism>
<dbReference type="PROSITE" id="PS50059">
    <property type="entry name" value="FKBP_PPIASE"/>
    <property type="match status" value="2"/>
</dbReference>
<reference evidence="9 10" key="1">
    <citation type="submission" date="2020-10" db="EMBL/GenBank/DDBJ databases">
        <title>Sequencing the genomes of 1000 actinobacteria strains.</title>
        <authorList>
            <person name="Klenk H.-P."/>
        </authorList>
    </citation>
    <scope>NUCLEOTIDE SEQUENCE [LARGE SCALE GENOMIC DNA]</scope>
    <source>
        <strain evidence="9 10">DSM 43748</strain>
    </source>
</reference>
<evidence type="ECO:0000256" key="6">
    <source>
        <dbReference type="RuleBase" id="RU003915"/>
    </source>
</evidence>
<accession>A0ABR9KQP6</accession>
<dbReference type="SUPFAM" id="SSF54534">
    <property type="entry name" value="FKBP-like"/>
    <property type="match status" value="2"/>
</dbReference>
<comment type="similarity">
    <text evidence="2 6">Belongs to the FKBP-type PPIase family.</text>
</comment>
<dbReference type="PANTHER" id="PTHR43811:SF19">
    <property type="entry name" value="39 KDA FK506-BINDING NUCLEAR PROTEIN"/>
    <property type="match status" value="1"/>
</dbReference>
<dbReference type="RefSeq" id="WP_192778532.1">
    <property type="nucleotide sequence ID" value="NZ_BAAASY010000028.1"/>
</dbReference>
<dbReference type="PANTHER" id="PTHR43811">
    <property type="entry name" value="FKBP-TYPE PEPTIDYL-PROLYL CIS-TRANS ISOMERASE FKPA"/>
    <property type="match status" value="1"/>
</dbReference>
<evidence type="ECO:0000256" key="3">
    <source>
        <dbReference type="ARBA" id="ARBA00023110"/>
    </source>
</evidence>
<evidence type="ECO:0000313" key="10">
    <source>
        <dbReference type="Proteomes" id="UP000661607"/>
    </source>
</evidence>
<feature type="signal peptide" evidence="7">
    <location>
        <begin position="1"/>
        <end position="18"/>
    </location>
</feature>
<name>A0ABR9KQP6_9ACTN</name>
<sequence>MTVLVSLMLVTSCAAASAPVVSGAFGSRPVIELPSRRPGNTPEISVLAKGTGPRTRQGDVVVAEVVIRGWNGGRTLLNTYDAGRPVTVVFGRDRVPETWERALIGRRIGSRVMLIGPDRLTYGRAGADPDDPLVLVFDILGGYPPDARLVGEKSRALPARPRSGTLIDGSGYQIRPGSRVVVQYVTARWPGREIVESSHARGGPRAFVLKEGAVPSGWVEGLVGKRVGSRVAIAGGSTVTVIDIIDLV</sequence>